<evidence type="ECO:0000256" key="1">
    <source>
        <dbReference type="ARBA" id="ARBA00004150"/>
    </source>
</evidence>
<dbReference type="InterPro" id="IPR007234">
    <property type="entry name" value="Vps53_N"/>
</dbReference>
<sequence>MDSNEILDDKDSGPEVQLTFPSSVMSRIEELMGGTEQFDNDEFDAVAYINRVFPTEQSLSGVETAAARCEFRLASIQHDIQRLVREQAAQREAGQEALLEAQRCITELALQVAEINKKAERSESMVREITAEIKQLDCAKWNLTAAITALNHLHMLAGGAADLRVLAQRRQYKELVLPLQAIMEVLQHFESYRDIKELNALRDEVHSLRTQLATQIISDFKDSFSGSKCVIMQRTLAEACGVVDALDPKIKKELLSWFISLQLQEYQHLFSAEQECAWLSHIERRYAWLKKHLLSFEESLASMFPHEWLLSERIARHFCKITREELTKIMSSRRNEVDVKLLLYAIQKTYNFEVLLHKRFVGTDFTGPETVDSTADKQINFNEDSKEGQTDEVPASGSPWVGLIGGCFEPYLSLYITSLDTSLRSLMDTFIQDAKSSDIGSGAPGTAANGGSGAVIASCADLFLFYKKCLVQCARLTTGEPMLELAGVFQKYLREYAGGVLQAALPRSGPAQLSLGALGSATTVPSLVTNLHTLLRDDATPARYTKQEVARITSVITTSEYCLETTIHLEQKLKEKVAPSLVNKIDLAPEQDLFHKMISNCIQMLVQDLELACEPALQAMTKISWLHFDNVGDQSSYVTQIIMHLKNAIPTLRDNLASSRKYFTQFCIRFANSFIPKFIQNVYKCKPISTVGSEQLLLDTHMLKTALLELPSIGSEVKRQAPATYTKVVIKLMTKAEMILKLVMAPLDGNLEGFVAQFVQLLPESTLVEFHKVLDMKGAKLTKVQMSSLDARFKEITKSNKIKGLGEGGVAAHLVGEAQRLGEESEKALAINVYLSDRIAYNRTLKDHRNPACTRVIYDAELPSASVIIIFHNEPYSVVIRTLWSVVNSARRDQPWYRHANYIDRSTGKSMNLGYPGQNPTSPFVYLKEIILVDDNSTLPELKGKLSHYIRTRLPPDLIRILRLPDRVGLTRARLAGSRNATADVLVFLDSHCEANEDWLRPLLQRIKENRTAVVTPVIDMLESDTLEYQPGNDDFEVNALRSAILVVVGLTRARLAGARYAQGDVLVFLDAHCEAQPDWLRPMLQRIKESPKSVLVPIIDVIESGNFYYSVQDPEAFQSRARSEGGETVRRQGLMRARMNGARAARGDVLVFLDAHCEAGADWLRPLLQRIRHKRDAVLTPLIDVIDQATFRLDAAEHFQVGGFTFMGHFTWIEVPEREKKRRGSNISPTWSPTMAGGLFAMNRAYFWELGAYDEQMAGWGGENLEMSFRIWQCGGTLETIPCSRVGHVFRNFHPYGLPMQSDTHGINTARMAEVWMDDYAELFYLHRPDLRKNPSIGDVTHRRILREKLQCKSFQWYLDHVYKEKFVPVRDVYGFGRFVNPSSGLCLDTLQREGEATPLGVYPCHDTLQATQYLSLSLTGQLRDEEKCAKLQYTRRTPEEEADSDGRHVLMVSCHEKTRGQKWRYLSSKQLQHVESGLCLEAGSLAGADVAARRCRTDSPAQRWLIDFSEDNGFLHSNDVEPSEQELKLQRLRGQRRKSRSLLSYETTNEAKEAREAKEAEEASEVPETRRAHGKSKRRDKKTKRRSKKKNKFILTLVRALPNGTEEHLEADIHCKHRRLYPNNSFVRDLVTVLNNNDVKVINNGRVFERNKVTEIGKDQKAEKVLKKLDLRDLPAEPNTPRPPALINPQIGQTPNLLPWNVQNVKPGRLVSEDQRPPEAVGTLNEEVASYDPQASQGNKIIVEEFVEVKPLGSNTEPSKTKTIKRKRKRKRTTPAPAPAYRPDDIEDSPLVDPQKRAQHWDDYSEKYDRAWSAEDKDGAMTINIETDHHQQHGSKHPHTSPGVLLQRLQHGRPFVRTQTQNDPRAEKSRQMSSEVEAGPSYGADKPPVKLVMKSNLTFNLGEEFFNWRRNGDDIAHLLGELGIPVNISRSIENWRKSQIGSPTFERHNTTKLNVPGEDESSGSSDSVSQEV</sequence>
<dbReference type="Pfam" id="PF00535">
    <property type="entry name" value="Glycos_transf_2"/>
    <property type="match status" value="3"/>
</dbReference>
<evidence type="ECO:0000313" key="13">
    <source>
        <dbReference type="EMBL" id="CAH2056183.1"/>
    </source>
</evidence>
<dbReference type="Gene3D" id="3.90.550.10">
    <property type="entry name" value="Spore Coat Polysaccharide Biosynthesis Protein SpsA, Chain A"/>
    <property type="match status" value="4"/>
</dbReference>
<dbReference type="Pfam" id="PF04100">
    <property type="entry name" value="Vps53_N"/>
    <property type="match status" value="1"/>
</dbReference>
<evidence type="ECO:0000256" key="7">
    <source>
        <dbReference type="ARBA" id="ARBA00022753"/>
    </source>
</evidence>
<protein>
    <recommendedName>
        <fullName evidence="6">Vacuolar protein sorting-associated protein 53 homolog</fullName>
    </recommendedName>
</protein>
<gene>
    <name evidence="13" type="ORF">IPOD504_LOCUS9440</name>
</gene>
<comment type="similarity">
    <text evidence="5">Belongs to the VPS53 family.</text>
</comment>
<evidence type="ECO:0000256" key="6">
    <source>
        <dbReference type="ARBA" id="ARBA00014103"/>
    </source>
</evidence>
<evidence type="ECO:0000256" key="5">
    <source>
        <dbReference type="ARBA" id="ARBA00008628"/>
    </source>
</evidence>
<dbReference type="EMBL" id="OW152835">
    <property type="protein sequence ID" value="CAH2056183.1"/>
    <property type="molecule type" value="Genomic_DNA"/>
</dbReference>
<keyword evidence="8" id="KW-0735">Signal-anchor</keyword>
<proteinExistence type="inferred from homology"/>
<comment type="subcellular location">
    <subcellularLocation>
        <location evidence="3">Endosome membrane</location>
        <topology evidence="3">Peripheral membrane protein</topology>
    </subcellularLocation>
    <subcellularLocation>
        <location evidence="2">Golgi apparatus membrane</location>
        <topology evidence="2">Single-pass type II membrane protein</topology>
    </subcellularLocation>
    <subcellularLocation>
        <location evidence="1">Golgi apparatus</location>
        <location evidence="1">trans-Golgi network membrane</location>
        <topology evidence="1">Peripheral membrane protein</topology>
    </subcellularLocation>
</comment>
<evidence type="ECO:0000256" key="2">
    <source>
        <dbReference type="ARBA" id="ARBA00004323"/>
    </source>
</evidence>
<keyword evidence="10" id="KW-0472">Membrane</keyword>
<feature type="compositionally biased region" description="Basic residues" evidence="11">
    <location>
        <begin position="1574"/>
        <end position="1591"/>
    </location>
</feature>
<feature type="non-terminal residue" evidence="13">
    <location>
        <position position="1"/>
    </location>
</feature>
<feature type="compositionally biased region" description="Low complexity" evidence="11">
    <location>
        <begin position="1964"/>
        <end position="1974"/>
    </location>
</feature>
<dbReference type="InterPro" id="IPR039766">
    <property type="entry name" value="Vps53"/>
</dbReference>
<keyword evidence="8" id="KW-0812">Transmembrane</keyword>
<dbReference type="InterPro" id="IPR001173">
    <property type="entry name" value="Glyco_trans_2-like"/>
</dbReference>
<dbReference type="PANTHER" id="PTHR12820:SF0">
    <property type="entry name" value="VACUOLAR PROTEIN SORTING-ASSOCIATED PROTEIN 53 HOMOLOG"/>
    <property type="match status" value="1"/>
</dbReference>
<dbReference type="Gene3D" id="2.80.10.50">
    <property type="match status" value="1"/>
</dbReference>
<feature type="compositionally biased region" description="Basic residues" evidence="11">
    <location>
        <begin position="1764"/>
        <end position="1775"/>
    </location>
</feature>
<feature type="region of interest" description="Disordered" evidence="11">
    <location>
        <begin position="1540"/>
        <end position="1591"/>
    </location>
</feature>
<dbReference type="SUPFAM" id="SSF50370">
    <property type="entry name" value="Ricin B-like lectins"/>
    <property type="match status" value="1"/>
</dbReference>
<dbReference type="PROSITE" id="PS50231">
    <property type="entry name" value="RICIN_B_LECTIN"/>
    <property type="match status" value="1"/>
</dbReference>
<evidence type="ECO:0000259" key="12">
    <source>
        <dbReference type="SMART" id="SM00458"/>
    </source>
</evidence>
<reference evidence="13" key="1">
    <citation type="submission" date="2022-03" db="EMBL/GenBank/DDBJ databases">
        <authorList>
            <person name="Martin H S."/>
        </authorList>
    </citation>
    <scope>NUCLEOTIDE SEQUENCE</scope>
</reference>
<feature type="domain" description="Ricin B lectin" evidence="12">
    <location>
        <begin position="1375"/>
        <end position="1509"/>
    </location>
</feature>
<evidence type="ECO:0000256" key="8">
    <source>
        <dbReference type="ARBA" id="ARBA00022968"/>
    </source>
</evidence>
<evidence type="ECO:0000256" key="9">
    <source>
        <dbReference type="ARBA" id="ARBA00023034"/>
    </source>
</evidence>
<organism evidence="13 14">
    <name type="scientific">Iphiclides podalirius</name>
    <name type="common">scarce swallowtail</name>
    <dbReference type="NCBI Taxonomy" id="110791"/>
    <lineage>
        <taxon>Eukaryota</taxon>
        <taxon>Metazoa</taxon>
        <taxon>Ecdysozoa</taxon>
        <taxon>Arthropoda</taxon>
        <taxon>Hexapoda</taxon>
        <taxon>Insecta</taxon>
        <taxon>Pterygota</taxon>
        <taxon>Neoptera</taxon>
        <taxon>Endopterygota</taxon>
        <taxon>Lepidoptera</taxon>
        <taxon>Glossata</taxon>
        <taxon>Ditrysia</taxon>
        <taxon>Papilionoidea</taxon>
        <taxon>Papilionidae</taxon>
        <taxon>Papilioninae</taxon>
        <taxon>Iphiclides</taxon>
    </lineage>
</organism>
<dbReference type="Pfam" id="PF00652">
    <property type="entry name" value="Ricin_B_lectin"/>
    <property type="match status" value="1"/>
</dbReference>
<dbReference type="Pfam" id="PF16854">
    <property type="entry name" value="VPS53_C"/>
    <property type="match status" value="1"/>
</dbReference>
<dbReference type="PANTHER" id="PTHR12820">
    <property type="entry name" value="VACUOLAR SORTING PROTEIN 53"/>
    <property type="match status" value="1"/>
</dbReference>
<dbReference type="InterPro" id="IPR000772">
    <property type="entry name" value="Ricin_B_lectin"/>
</dbReference>
<feature type="region of interest" description="Disordered" evidence="11">
    <location>
        <begin position="1857"/>
        <end position="1889"/>
    </location>
</feature>
<evidence type="ECO:0000256" key="4">
    <source>
        <dbReference type="ARBA" id="ARBA00005680"/>
    </source>
</evidence>
<dbReference type="InterPro" id="IPR029044">
    <property type="entry name" value="Nucleotide-diphossugar_trans"/>
</dbReference>
<keyword evidence="14" id="KW-1185">Reference proteome</keyword>
<evidence type="ECO:0000256" key="11">
    <source>
        <dbReference type="SAM" id="MobiDB-lite"/>
    </source>
</evidence>
<dbReference type="SMART" id="SM00458">
    <property type="entry name" value="RICIN"/>
    <property type="match status" value="1"/>
</dbReference>
<dbReference type="CDD" id="cd02510">
    <property type="entry name" value="pp-GalNAc-T"/>
    <property type="match status" value="1"/>
</dbReference>
<keyword evidence="9" id="KW-0333">Golgi apparatus</keyword>
<dbReference type="CDD" id="cd00761">
    <property type="entry name" value="Glyco_tranf_GTA_type"/>
    <property type="match status" value="2"/>
</dbReference>
<dbReference type="InterPro" id="IPR045885">
    <property type="entry name" value="GalNAc-T"/>
</dbReference>
<accession>A0ABN8IMD6</accession>
<comment type="similarity">
    <text evidence="4">Belongs to the glycosyltransferase 2 family. GalNAc-T subfamily.</text>
</comment>
<name>A0ABN8IMD6_9NEOP</name>
<evidence type="ECO:0000313" key="14">
    <source>
        <dbReference type="Proteomes" id="UP000837857"/>
    </source>
</evidence>
<feature type="compositionally biased region" description="Basic and acidic residues" evidence="11">
    <location>
        <begin position="1551"/>
        <end position="1573"/>
    </location>
</feature>
<feature type="region of interest" description="Disordered" evidence="11">
    <location>
        <begin position="1944"/>
        <end position="1974"/>
    </location>
</feature>
<feature type="region of interest" description="Disordered" evidence="11">
    <location>
        <begin position="1755"/>
        <end position="1805"/>
    </location>
</feature>
<dbReference type="InterPro" id="IPR031745">
    <property type="entry name" value="Vps53_C"/>
</dbReference>
<dbReference type="InterPro" id="IPR035992">
    <property type="entry name" value="Ricin_B-like_lectins"/>
</dbReference>
<dbReference type="Proteomes" id="UP000837857">
    <property type="component" value="Chromosome 23"/>
</dbReference>
<dbReference type="SUPFAM" id="SSF53448">
    <property type="entry name" value="Nucleotide-diphospho-sugar transferases"/>
    <property type="match status" value="3"/>
</dbReference>
<keyword evidence="7" id="KW-0967">Endosome</keyword>
<evidence type="ECO:0000256" key="10">
    <source>
        <dbReference type="ARBA" id="ARBA00023136"/>
    </source>
</evidence>
<feature type="compositionally biased region" description="Basic and acidic residues" evidence="11">
    <location>
        <begin position="1796"/>
        <end position="1805"/>
    </location>
</feature>
<evidence type="ECO:0000256" key="3">
    <source>
        <dbReference type="ARBA" id="ARBA00004481"/>
    </source>
</evidence>